<evidence type="ECO:0000313" key="3">
    <source>
        <dbReference type="Proteomes" id="UP000807716"/>
    </source>
</evidence>
<comment type="caution">
    <text evidence="2">The sequence shown here is derived from an EMBL/GenBank/DDBJ whole genome shotgun (WGS) entry which is preliminary data.</text>
</comment>
<gene>
    <name evidence="2" type="ORF">DFQ27_007435</name>
</gene>
<keyword evidence="3" id="KW-1185">Reference proteome</keyword>
<feature type="compositionally biased region" description="Low complexity" evidence="1">
    <location>
        <begin position="728"/>
        <end position="744"/>
    </location>
</feature>
<feature type="region of interest" description="Disordered" evidence="1">
    <location>
        <begin position="536"/>
        <end position="566"/>
    </location>
</feature>
<sequence length="837" mass="91026">MASQWNAAEGYDSRSFSDDYNLHGASQRSLDHPSVTRDDIAFDGVWGPSEDDDNNDDMIFGDRADLIADIIDGRPSRLLRQPSRLSGGAASRFGHRQQDEAAFAHYYMDNNHGAHEQWHGSIPHQNDLHSENEDHEDEYEGVQQHVARNNQTLPLPRMHRRHSKASSGHSTVTREHYASAKPSNPEPEVVPAVVVPEKTSPKQIPRPALKSSLARPKQGERRIQLPLEDEDPKPTTTPPASATPPSTTPASTSASASASASTSAAQAQAPLPPVIPVPTLALQTPSSSERGVGPSAKLGASAVNTLTQESPSTTPRAVSPTTSVNQPSILMAGRFSRVTPKPSQGAQDPSSVKKPVATIPAPPSGNQMAQESVRELRELLKRHSLKLTKSLDTALTSFDAEQMERGGMCDLIGLFKKLSNVYDGLIHDMTNKIIANQKGKDSDNDDDTDDDDDNGQGSGGRNSEDERIQAAQAEEIRALREQLQITQDRLKEQVRVSKDEIRSANEATRVARGEARAATNETQALQGQLQTANEKIAQQQQQLQKQQQALKHHSTPPPPPTTTASEPLMLTTDLLQDHLAAMDQMLQQRLEMEVQRLVDASKTAQSKQQQQQQQQQRESSLHNSTVVNRLETIEQKVDQLQFSVDGAKDELLEGIDSLHMAPMNTQAVSGVNGTVRHDHLRPALQDIDQVLRELAKLRKFIARAEKIVWDVEIAEGRVLVRSELQASGASTAAAAGGSPGVSTTEGSKMAVQQDQEGGDSKGDEKQGHGGGSGVQRRRRTEVVVEEPAGSAFLPGRTCTKSLDATLQRLREWSELLDVLNHVGLDKGGSDGAGYVMQ</sequence>
<feature type="compositionally biased region" description="Low complexity" evidence="1">
    <location>
        <begin position="238"/>
        <end position="269"/>
    </location>
</feature>
<dbReference type="EMBL" id="JAAAJB010000585">
    <property type="protein sequence ID" value="KAG0253401.1"/>
    <property type="molecule type" value="Genomic_DNA"/>
</dbReference>
<dbReference type="Proteomes" id="UP000807716">
    <property type="component" value="Unassembled WGS sequence"/>
</dbReference>
<protein>
    <submittedName>
        <fullName evidence="2">Uncharacterized protein</fullName>
    </submittedName>
</protein>
<organism evidence="2 3">
    <name type="scientific">Actinomortierella ambigua</name>
    <dbReference type="NCBI Taxonomy" id="1343610"/>
    <lineage>
        <taxon>Eukaryota</taxon>
        <taxon>Fungi</taxon>
        <taxon>Fungi incertae sedis</taxon>
        <taxon>Mucoromycota</taxon>
        <taxon>Mortierellomycotina</taxon>
        <taxon>Mortierellomycetes</taxon>
        <taxon>Mortierellales</taxon>
        <taxon>Mortierellaceae</taxon>
        <taxon>Actinomortierella</taxon>
    </lineage>
</organism>
<feature type="region of interest" description="Disordered" evidence="1">
    <location>
        <begin position="437"/>
        <end position="467"/>
    </location>
</feature>
<feature type="region of interest" description="Disordered" evidence="1">
    <location>
        <begin position="601"/>
        <end position="625"/>
    </location>
</feature>
<evidence type="ECO:0000313" key="2">
    <source>
        <dbReference type="EMBL" id="KAG0253401.1"/>
    </source>
</evidence>
<accession>A0A9P6U037</accession>
<feature type="region of interest" description="Disordered" evidence="1">
    <location>
        <begin position="148"/>
        <end position="296"/>
    </location>
</feature>
<name>A0A9P6U037_9FUNG</name>
<feature type="compositionally biased region" description="Low complexity" evidence="1">
    <location>
        <begin position="186"/>
        <end position="197"/>
    </location>
</feature>
<proteinExistence type="predicted"/>
<feature type="region of interest" description="Disordered" evidence="1">
    <location>
        <begin position="728"/>
        <end position="780"/>
    </location>
</feature>
<evidence type="ECO:0000256" key="1">
    <source>
        <dbReference type="SAM" id="MobiDB-lite"/>
    </source>
</evidence>
<feature type="compositionally biased region" description="Acidic residues" evidence="1">
    <location>
        <begin position="443"/>
        <end position="454"/>
    </location>
</feature>
<feature type="region of interest" description="Disordered" evidence="1">
    <location>
        <begin position="1"/>
        <end position="34"/>
    </location>
</feature>
<feature type="compositionally biased region" description="Polar residues" evidence="1">
    <location>
        <begin position="341"/>
        <end position="350"/>
    </location>
</feature>
<dbReference type="OrthoDB" id="2445659at2759"/>
<dbReference type="AlphaFoldDB" id="A0A9P6U037"/>
<feature type="compositionally biased region" description="Basic and acidic residues" evidence="1">
    <location>
        <begin position="758"/>
        <end position="767"/>
    </location>
</feature>
<feature type="compositionally biased region" description="Low complexity" evidence="1">
    <location>
        <begin position="537"/>
        <end position="549"/>
    </location>
</feature>
<reference evidence="2" key="1">
    <citation type="journal article" date="2020" name="Fungal Divers.">
        <title>Resolving the Mortierellaceae phylogeny through synthesis of multi-gene phylogenetics and phylogenomics.</title>
        <authorList>
            <person name="Vandepol N."/>
            <person name="Liber J."/>
            <person name="Desiro A."/>
            <person name="Na H."/>
            <person name="Kennedy M."/>
            <person name="Barry K."/>
            <person name="Grigoriev I.V."/>
            <person name="Miller A.N."/>
            <person name="O'Donnell K."/>
            <person name="Stajich J.E."/>
            <person name="Bonito G."/>
        </authorList>
    </citation>
    <scope>NUCLEOTIDE SEQUENCE</scope>
    <source>
        <strain evidence="2">BC1065</strain>
    </source>
</reference>
<feature type="region of interest" description="Disordered" evidence="1">
    <location>
        <begin position="339"/>
        <end position="368"/>
    </location>
</feature>
<feature type="compositionally biased region" description="Basic and acidic residues" evidence="1">
    <location>
        <begin position="11"/>
        <end position="21"/>
    </location>
</feature>